<dbReference type="GO" id="GO:0006281">
    <property type="term" value="P:DNA repair"/>
    <property type="evidence" value="ECO:0007669"/>
    <property type="project" value="InterPro"/>
</dbReference>
<protein>
    <submittedName>
        <fullName evidence="1">Uncharacterized protein</fullName>
    </submittedName>
</protein>
<dbReference type="Proteomes" id="UP000617426">
    <property type="component" value="Unassembled WGS sequence"/>
</dbReference>
<evidence type="ECO:0000313" key="2">
    <source>
        <dbReference type="Proteomes" id="UP000617426"/>
    </source>
</evidence>
<comment type="caution">
    <text evidence="1">The sequence shown here is derived from an EMBL/GenBank/DDBJ whole genome shotgun (WGS) entry which is preliminary data.</text>
</comment>
<dbReference type="InterPro" id="IPR036614">
    <property type="entry name" value="RusA-like_sf"/>
</dbReference>
<evidence type="ECO:0000313" key="1">
    <source>
        <dbReference type="EMBL" id="MBB6333662.1"/>
    </source>
</evidence>
<dbReference type="Gene3D" id="3.30.1330.70">
    <property type="entry name" value="Holliday junction resolvase RusA"/>
    <property type="match status" value="1"/>
</dbReference>
<organism evidence="1 2">
    <name type="scientific">Schaalia hyovaginalis</name>
    <dbReference type="NCBI Taxonomy" id="29316"/>
    <lineage>
        <taxon>Bacteria</taxon>
        <taxon>Bacillati</taxon>
        <taxon>Actinomycetota</taxon>
        <taxon>Actinomycetes</taxon>
        <taxon>Actinomycetales</taxon>
        <taxon>Actinomycetaceae</taxon>
        <taxon>Schaalia</taxon>
    </lineage>
</organism>
<name>A0A923E2I8_9ACTO</name>
<dbReference type="EMBL" id="JACHMK010000001">
    <property type="protein sequence ID" value="MBB6333662.1"/>
    <property type="molecule type" value="Genomic_DNA"/>
</dbReference>
<dbReference type="SUPFAM" id="SSF103084">
    <property type="entry name" value="Holliday junction resolvase RusA"/>
    <property type="match status" value="1"/>
</dbReference>
<dbReference type="RefSeq" id="WP_184451350.1">
    <property type="nucleotide sequence ID" value="NZ_JACHMK010000001.1"/>
</dbReference>
<keyword evidence="2" id="KW-1185">Reference proteome</keyword>
<accession>A0A923E2I8</accession>
<sequence>MSESCESQLVQSLIVDVPSNEWLSANDRLMPYARARRVAAVRLRAAMLARSARLRRMEGLVRVDAVIHGRVQRTFDPNNAADTTKPIVDGLRDAGVFEDDDYRHVLGPNHVFGEPISTLPVGAHRVALTLTPIGGAQE</sequence>
<dbReference type="GO" id="GO:0006310">
    <property type="term" value="P:DNA recombination"/>
    <property type="evidence" value="ECO:0007669"/>
    <property type="project" value="InterPro"/>
</dbReference>
<gene>
    <name evidence="1" type="ORF">HD592_000227</name>
</gene>
<proteinExistence type="predicted"/>
<reference evidence="1" key="1">
    <citation type="submission" date="2020-08" db="EMBL/GenBank/DDBJ databases">
        <title>Sequencing the genomes of 1000 actinobacteria strains.</title>
        <authorList>
            <person name="Klenk H.-P."/>
        </authorList>
    </citation>
    <scope>NUCLEOTIDE SEQUENCE</scope>
    <source>
        <strain evidence="1">DSM 10695</strain>
    </source>
</reference>
<dbReference type="AlphaFoldDB" id="A0A923E2I8"/>
<dbReference type="GO" id="GO:0000287">
    <property type="term" value="F:magnesium ion binding"/>
    <property type="evidence" value="ECO:0007669"/>
    <property type="project" value="InterPro"/>
</dbReference>